<keyword evidence="2" id="KW-0677">Repeat</keyword>
<organism evidence="4">
    <name type="scientific">Hibiscus syriacus</name>
    <name type="common">Rose of Sharon</name>
    <dbReference type="NCBI Taxonomy" id="106335"/>
    <lineage>
        <taxon>Eukaryota</taxon>
        <taxon>Viridiplantae</taxon>
        <taxon>Streptophyta</taxon>
        <taxon>Embryophyta</taxon>
        <taxon>Tracheophyta</taxon>
        <taxon>Spermatophyta</taxon>
        <taxon>Magnoliopsida</taxon>
        <taxon>eudicotyledons</taxon>
        <taxon>Gunneridae</taxon>
        <taxon>Pentapetalae</taxon>
        <taxon>rosids</taxon>
        <taxon>malvids</taxon>
        <taxon>Malvales</taxon>
        <taxon>Malvaceae</taxon>
        <taxon>Malvoideae</taxon>
        <taxon>Hibiscus</taxon>
    </lineage>
</organism>
<comment type="similarity">
    <text evidence="1">Belongs to the LEA type SMP family.</text>
</comment>
<comment type="caution">
    <text evidence="4">The sequence shown here is derived from an EMBL/GenBank/DDBJ whole genome shotgun (WGS) entry which is preliminary data.</text>
</comment>
<feature type="domain" description="SMP" evidence="3">
    <location>
        <begin position="21"/>
        <end position="76"/>
    </location>
</feature>
<dbReference type="EMBL" id="VEPZ02000724">
    <property type="protein sequence ID" value="KAE8720436.1"/>
    <property type="molecule type" value="Genomic_DNA"/>
</dbReference>
<evidence type="ECO:0000256" key="2">
    <source>
        <dbReference type="ARBA" id="ARBA00022737"/>
    </source>
</evidence>
<dbReference type="Pfam" id="PF04927">
    <property type="entry name" value="SMP"/>
    <property type="match status" value="3"/>
</dbReference>
<reference evidence="4" key="1">
    <citation type="submission" date="2019-09" db="EMBL/GenBank/DDBJ databases">
        <title>Draft genome information of white flower Hibiscus syriacus.</title>
        <authorList>
            <person name="Kim Y.-M."/>
        </authorList>
    </citation>
    <scope>NUCLEOTIDE SEQUENCE [LARGE SCALE GENOMIC DNA]</scope>
    <source>
        <strain evidence="4">YM2019G1</strain>
        <tissue evidence="4">Leaf</tissue>
    </source>
</reference>
<sequence>MSQQQPRRPQPDYSRVQEEPIKYVDVFNVTGELASKSIAPLDASAMQSAETTVLGQTRRSGPASVMQSAANVNERAGVVRRNQTDVTGDEGVTVTKSTAVGEVWITEAVEGQVIGQYIQPEVPADITPTSSFGTDPITVGEALETAALSAADKPIDQSDVAAIQAAERRATGCNETLPGGVAAEAQSAATRNSRTMRSEDKATLSDVLCDASSMLPKDKAVTAEDADRVVAAEMRNNPDMTTTPGGVAASMAAAARLNHNFTP</sequence>
<protein>
    <submittedName>
        <fullName evidence="4">Late embryoproteinsis abundant protein D-34</fullName>
    </submittedName>
</protein>
<dbReference type="PANTHER" id="PTHR31174:SF7">
    <property type="entry name" value="LATE EMBRYOGENESIS ABUNDANT PROTEIN 31-RELATED"/>
    <property type="match status" value="1"/>
</dbReference>
<dbReference type="AlphaFoldDB" id="A0A6A3BUB1"/>
<proteinExistence type="inferred from homology"/>
<dbReference type="OrthoDB" id="2014755at2759"/>
<feature type="domain" description="SMP" evidence="3">
    <location>
        <begin position="203"/>
        <end position="259"/>
    </location>
</feature>
<gene>
    <name evidence="4" type="ORF">F3Y22_tig00019690pilonHSYRG00007</name>
</gene>
<feature type="domain" description="SMP" evidence="3">
    <location>
        <begin position="137"/>
        <end position="194"/>
    </location>
</feature>
<dbReference type="PANTHER" id="PTHR31174">
    <property type="entry name" value="SEED MATURATION FAMILY PROTEIN"/>
    <property type="match status" value="1"/>
</dbReference>
<dbReference type="InterPro" id="IPR007011">
    <property type="entry name" value="LEA_SMP_dom"/>
</dbReference>
<accession>A0A6A3BUB1</accession>
<dbReference type="InterPro" id="IPR042971">
    <property type="entry name" value="LEA_SMP"/>
</dbReference>
<evidence type="ECO:0000259" key="3">
    <source>
        <dbReference type="Pfam" id="PF04927"/>
    </source>
</evidence>
<evidence type="ECO:0000313" key="4">
    <source>
        <dbReference type="EMBL" id="KAE8720436.1"/>
    </source>
</evidence>
<evidence type="ECO:0000256" key="1">
    <source>
        <dbReference type="ARBA" id="ARBA00010733"/>
    </source>
</evidence>
<name>A0A6A3BUB1_HIBSY</name>